<keyword evidence="4" id="KW-0804">Transcription</keyword>
<organism evidence="8 9">
    <name type="scientific">Phaeodactylibacter xiamenensis</name>
    <dbReference type="NCBI Taxonomy" id="1524460"/>
    <lineage>
        <taxon>Bacteria</taxon>
        <taxon>Pseudomonadati</taxon>
        <taxon>Bacteroidota</taxon>
        <taxon>Saprospiria</taxon>
        <taxon>Saprospirales</taxon>
        <taxon>Haliscomenobacteraceae</taxon>
        <taxon>Phaeodactylibacter</taxon>
    </lineage>
</organism>
<evidence type="ECO:0000256" key="4">
    <source>
        <dbReference type="ARBA" id="ARBA00023163"/>
    </source>
</evidence>
<dbReference type="EMBL" id="JPOS01000020">
    <property type="protein sequence ID" value="KGE88146.1"/>
    <property type="molecule type" value="Genomic_DNA"/>
</dbReference>
<dbReference type="SMART" id="SM00448">
    <property type="entry name" value="REC"/>
    <property type="match status" value="1"/>
</dbReference>
<name>A0A098S7R5_9BACT</name>
<feature type="modified residue" description="4-aspartylphosphate" evidence="5">
    <location>
        <position position="57"/>
    </location>
</feature>
<keyword evidence="1 5" id="KW-0597">Phosphoprotein</keyword>
<evidence type="ECO:0000259" key="6">
    <source>
        <dbReference type="PROSITE" id="PS50043"/>
    </source>
</evidence>
<feature type="domain" description="Response regulatory" evidence="7">
    <location>
        <begin position="4"/>
        <end position="122"/>
    </location>
</feature>
<dbReference type="PANTHER" id="PTHR43214">
    <property type="entry name" value="TWO-COMPONENT RESPONSE REGULATOR"/>
    <property type="match status" value="1"/>
</dbReference>
<dbReference type="GO" id="GO:0006355">
    <property type="term" value="P:regulation of DNA-templated transcription"/>
    <property type="evidence" value="ECO:0007669"/>
    <property type="project" value="InterPro"/>
</dbReference>
<dbReference type="InterPro" id="IPR011006">
    <property type="entry name" value="CheY-like_superfamily"/>
</dbReference>
<dbReference type="STRING" id="1524460.IX84_09970"/>
<evidence type="ECO:0000256" key="1">
    <source>
        <dbReference type="ARBA" id="ARBA00022553"/>
    </source>
</evidence>
<reference evidence="8 9" key="1">
    <citation type="journal article" date="2014" name="Int. J. Syst. Evol. Microbiol.">
        <title>Phaeodactylibacter xiamenensis gen. nov., sp. nov., a member of the family Saprospiraceae isolated from the marine alga Phaeodactylum tricornutum.</title>
        <authorList>
            <person name="Chen Z.Jr."/>
            <person name="Lei X."/>
            <person name="Lai Q."/>
            <person name="Li Y."/>
            <person name="Zhang B."/>
            <person name="Zhang J."/>
            <person name="Zhang H."/>
            <person name="Yang L."/>
            <person name="Zheng W."/>
            <person name="Tian Y."/>
            <person name="Yu Z."/>
            <person name="Xu H.Jr."/>
            <person name="Zheng T."/>
        </authorList>
    </citation>
    <scope>NUCLEOTIDE SEQUENCE [LARGE SCALE GENOMIC DNA]</scope>
    <source>
        <strain evidence="8 9">KD52</strain>
    </source>
</reference>
<evidence type="ECO:0008006" key="10">
    <source>
        <dbReference type="Google" id="ProtNLM"/>
    </source>
</evidence>
<keyword evidence="3" id="KW-0238">DNA-binding</keyword>
<dbReference type="Pfam" id="PF00072">
    <property type="entry name" value="Response_reg"/>
    <property type="match status" value="1"/>
</dbReference>
<dbReference type="GO" id="GO:0003677">
    <property type="term" value="F:DNA binding"/>
    <property type="evidence" value="ECO:0007669"/>
    <property type="project" value="UniProtKB-KW"/>
</dbReference>
<dbReference type="PROSITE" id="PS50110">
    <property type="entry name" value="RESPONSE_REGULATORY"/>
    <property type="match status" value="1"/>
</dbReference>
<dbReference type="InterPro" id="IPR000792">
    <property type="entry name" value="Tscrpt_reg_LuxR_C"/>
</dbReference>
<evidence type="ECO:0000313" key="8">
    <source>
        <dbReference type="EMBL" id="KGE88146.1"/>
    </source>
</evidence>
<dbReference type="AlphaFoldDB" id="A0A098S7R5"/>
<proteinExistence type="predicted"/>
<evidence type="ECO:0000256" key="2">
    <source>
        <dbReference type="ARBA" id="ARBA00023015"/>
    </source>
</evidence>
<dbReference type="CDD" id="cd17535">
    <property type="entry name" value="REC_NarL-like"/>
    <property type="match status" value="1"/>
</dbReference>
<dbReference type="PROSITE" id="PS50043">
    <property type="entry name" value="HTH_LUXR_2"/>
    <property type="match status" value="1"/>
</dbReference>
<dbReference type="Proteomes" id="UP000029736">
    <property type="component" value="Unassembled WGS sequence"/>
</dbReference>
<dbReference type="CDD" id="cd06170">
    <property type="entry name" value="LuxR_C_like"/>
    <property type="match status" value="1"/>
</dbReference>
<accession>A0A098S7R5</accession>
<gene>
    <name evidence="8" type="ORF">IX84_09970</name>
</gene>
<dbReference type="SUPFAM" id="SSF52172">
    <property type="entry name" value="CheY-like"/>
    <property type="match status" value="1"/>
</dbReference>
<comment type="caution">
    <text evidence="8">The sequence shown here is derived from an EMBL/GenBank/DDBJ whole genome shotgun (WGS) entry which is preliminary data.</text>
</comment>
<dbReference type="RefSeq" id="WP_044219360.1">
    <property type="nucleotide sequence ID" value="NZ_JBKAGJ010000028.1"/>
</dbReference>
<dbReference type="InterPro" id="IPR039420">
    <property type="entry name" value="WalR-like"/>
</dbReference>
<keyword evidence="9" id="KW-1185">Reference proteome</keyword>
<dbReference type="Pfam" id="PF00196">
    <property type="entry name" value="GerE"/>
    <property type="match status" value="1"/>
</dbReference>
<dbReference type="PANTHER" id="PTHR43214:SF41">
    <property type="entry name" value="NITRATE_NITRITE RESPONSE REGULATOR PROTEIN NARP"/>
    <property type="match status" value="1"/>
</dbReference>
<protein>
    <recommendedName>
        <fullName evidence="10">LuxR family transcriptional regulator</fullName>
    </recommendedName>
</protein>
<keyword evidence="2" id="KW-0805">Transcription regulation</keyword>
<evidence type="ECO:0000256" key="3">
    <source>
        <dbReference type="ARBA" id="ARBA00023125"/>
    </source>
</evidence>
<feature type="domain" description="HTH luxR-type" evidence="6">
    <location>
        <begin position="155"/>
        <end position="220"/>
    </location>
</feature>
<dbReference type="InterPro" id="IPR001789">
    <property type="entry name" value="Sig_transdc_resp-reg_receiver"/>
</dbReference>
<evidence type="ECO:0000256" key="5">
    <source>
        <dbReference type="PROSITE-ProRule" id="PRU00169"/>
    </source>
</evidence>
<dbReference type="PRINTS" id="PR00038">
    <property type="entry name" value="HTHLUXR"/>
</dbReference>
<dbReference type="InterPro" id="IPR058245">
    <property type="entry name" value="NreC/VraR/RcsB-like_REC"/>
</dbReference>
<evidence type="ECO:0000259" key="7">
    <source>
        <dbReference type="PROSITE" id="PS50110"/>
    </source>
</evidence>
<dbReference type="InterPro" id="IPR016032">
    <property type="entry name" value="Sig_transdc_resp-reg_C-effctor"/>
</dbReference>
<sequence length="222" mass="25026">MSIKTLIADDHPIFLEGLKCLLRQEAFSFLEVVDVATNGVEAYQKVKQQNPDLLLIDMNMPEMDGPDVIKRLRKEGTEIQILVLSMYDQPRLVRTAFKAGADAYLLKNRAPGELKKAISALRKKETYFGSGVFLNETGRRKRFKTAGASYERSDQFVSQHMLTKRELEILNLIAEALSNKEIGKRLFISDQTVGVHRKNIMRKLGVTNTAGLIKAAHDHALI</sequence>
<dbReference type="SMART" id="SM00421">
    <property type="entry name" value="HTH_LUXR"/>
    <property type="match status" value="1"/>
</dbReference>
<dbReference type="GO" id="GO:0000160">
    <property type="term" value="P:phosphorelay signal transduction system"/>
    <property type="evidence" value="ECO:0007669"/>
    <property type="project" value="InterPro"/>
</dbReference>
<dbReference type="Gene3D" id="3.40.50.2300">
    <property type="match status" value="1"/>
</dbReference>
<dbReference type="SUPFAM" id="SSF46894">
    <property type="entry name" value="C-terminal effector domain of the bipartite response regulators"/>
    <property type="match status" value="1"/>
</dbReference>
<evidence type="ECO:0000313" key="9">
    <source>
        <dbReference type="Proteomes" id="UP000029736"/>
    </source>
</evidence>
<dbReference type="OrthoDB" id="9797341at2"/>